<reference evidence="15" key="2">
    <citation type="submission" date="2023-03" db="EMBL/GenBank/DDBJ databases">
        <authorList>
            <consortium name="Wellcome Sanger Institute Data Sharing"/>
        </authorList>
    </citation>
    <scope>NUCLEOTIDE SEQUENCE [LARGE SCALE GENOMIC DNA]</scope>
</reference>
<comment type="similarity">
    <text evidence="3 13">Belongs to the glycosyltransferase 31 family.</text>
</comment>
<keyword evidence="9 13" id="KW-0333">Golgi apparatus</keyword>
<evidence type="ECO:0000256" key="2">
    <source>
        <dbReference type="ARBA" id="ARBA00004922"/>
    </source>
</evidence>
<dbReference type="PANTHER" id="PTHR11214:SF115">
    <property type="entry name" value="HEXOSYLTRANSFERASE"/>
    <property type="match status" value="1"/>
</dbReference>
<evidence type="ECO:0000256" key="1">
    <source>
        <dbReference type="ARBA" id="ARBA00004323"/>
    </source>
</evidence>
<dbReference type="GO" id="GO:0008499">
    <property type="term" value="F:N-acetyl-beta-D-glucosaminide beta-(1,3)-galactosyltransferase activity"/>
    <property type="evidence" value="ECO:0007669"/>
    <property type="project" value="TreeGrafter"/>
</dbReference>
<dbReference type="GO" id="GO:0006493">
    <property type="term" value="P:protein O-linked glycosylation"/>
    <property type="evidence" value="ECO:0007669"/>
    <property type="project" value="TreeGrafter"/>
</dbReference>
<evidence type="ECO:0000256" key="11">
    <source>
        <dbReference type="ARBA" id="ARBA00023136"/>
    </source>
</evidence>
<name>A0A3P8QQL8_ASTCA</name>
<sequence>MSELPISKGPATVSFTAALHLFHIVSALFQNGWKSCFTSKLYTQYPNERTPWIKFRRCLWYVAALIMVGTLVIYSSVFQESWSLNPRTSTPNSSTSHDSVPPLVDEYTVAYPHEYHFILDELNRCREESPFLVLMIPVAPHNREARHMIRSTWGNVTTVQGKVVSHYFILGQSREENGAETIEEQLLRESRDHRDILQSDFLDSYHNLTIKTMLMFEWLSTHCPQTSYAMKVDSDTFLNVHNLVGMLLKAPQHLYMTGNVVRFAPVLRDQNSKWFLPFSTFPESVYPTYAIGLGYVFSLDLTRKILEAAQHVRALYIEDVYVGLCMKHLGIPLTDPPRNDMFMIWKPSDTDNCYWTSVITTLLHSSNQLLDVWKSYQIQAQSGC</sequence>
<comment type="subcellular location">
    <subcellularLocation>
        <location evidence="1 13">Golgi apparatus membrane</location>
        <topology evidence="1 13">Single-pass type II membrane protein</topology>
    </subcellularLocation>
</comment>
<dbReference type="EC" id="2.4.1.-" evidence="13"/>
<dbReference type="PANTHER" id="PTHR11214">
    <property type="entry name" value="BETA-1,3-N-ACETYLGLUCOSAMINYLTRANSFERASE"/>
    <property type="match status" value="1"/>
</dbReference>
<dbReference type="Bgee" id="ENSACLG00000021224">
    <property type="expression patterns" value="Expressed in anal fin and 2 other cell types or tissues"/>
</dbReference>
<keyword evidence="4 13" id="KW-0328">Glycosyltransferase</keyword>
<dbReference type="Proteomes" id="UP000265100">
    <property type="component" value="Chromosome 2"/>
</dbReference>
<keyword evidence="15" id="KW-1185">Reference proteome</keyword>
<evidence type="ECO:0000313" key="15">
    <source>
        <dbReference type="Proteomes" id="UP000265100"/>
    </source>
</evidence>
<keyword evidence="7 13" id="KW-0735">Signal-anchor</keyword>
<dbReference type="GO" id="GO:0000139">
    <property type="term" value="C:Golgi membrane"/>
    <property type="evidence" value="ECO:0007669"/>
    <property type="project" value="UniProtKB-SubCell"/>
</dbReference>
<keyword evidence="10" id="KW-0443">Lipid metabolism</keyword>
<evidence type="ECO:0000256" key="9">
    <source>
        <dbReference type="ARBA" id="ARBA00023034"/>
    </source>
</evidence>
<keyword evidence="5" id="KW-0808">Transferase</keyword>
<reference evidence="14" key="3">
    <citation type="submission" date="2025-08" db="UniProtKB">
        <authorList>
            <consortium name="Ensembl"/>
        </authorList>
    </citation>
    <scope>IDENTIFICATION</scope>
</reference>
<dbReference type="GeneTree" id="ENSGT00940000163421"/>
<organism evidence="14 15">
    <name type="scientific">Astatotilapia calliptera</name>
    <name type="common">Eastern happy</name>
    <name type="synonym">Chromis callipterus</name>
    <dbReference type="NCBI Taxonomy" id="8154"/>
    <lineage>
        <taxon>Eukaryota</taxon>
        <taxon>Metazoa</taxon>
        <taxon>Chordata</taxon>
        <taxon>Craniata</taxon>
        <taxon>Vertebrata</taxon>
        <taxon>Euteleostomi</taxon>
        <taxon>Actinopterygii</taxon>
        <taxon>Neopterygii</taxon>
        <taxon>Teleostei</taxon>
        <taxon>Neoteleostei</taxon>
        <taxon>Acanthomorphata</taxon>
        <taxon>Ovalentaria</taxon>
        <taxon>Cichlomorphae</taxon>
        <taxon>Cichliformes</taxon>
        <taxon>Cichlidae</taxon>
        <taxon>African cichlids</taxon>
        <taxon>Pseudocrenilabrinae</taxon>
        <taxon>Haplochromini</taxon>
        <taxon>Astatotilapia</taxon>
    </lineage>
</organism>
<dbReference type="Gene3D" id="3.90.550.50">
    <property type="match status" value="1"/>
</dbReference>
<evidence type="ECO:0000256" key="5">
    <source>
        <dbReference type="ARBA" id="ARBA00022679"/>
    </source>
</evidence>
<comment type="pathway">
    <text evidence="2">Protein modification; protein glycosylation.</text>
</comment>
<evidence type="ECO:0000256" key="3">
    <source>
        <dbReference type="ARBA" id="ARBA00008661"/>
    </source>
</evidence>
<proteinExistence type="inferred from homology"/>
<evidence type="ECO:0000256" key="6">
    <source>
        <dbReference type="ARBA" id="ARBA00022692"/>
    </source>
</evidence>
<keyword evidence="12" id="KW-0325">Glycoprotein</keyword>
<keyword evidence="8 13" id="KW-1133">Transmembrane helix</keyword>
<evidence type="ECO:0000256" key="4">
    <source>
        <dbReference type="ARBA" id="ARBA00022676"/>
    </source>
</evidence>
<dbReference type="InterPro" id="IPR002659">
    <property type="entry name" value="Glyco_trans_31"/>
</dbReference>
<accession>A0A3P8QQL8</accession>
<evidence type="ECO:0000313" key="14">
    <source>
        <dbReference type="Ensembl" id="ENSACLP00000031314.2"/>
    </source>
</evidence>
<feature type="transmembrane region" description="Helical" evidence="13">
    <location>
        <begin position="58"/>
        <end position="77"/>
    </location>
</feature>
<reference evidence="14" key="4">
    <citation type="submission" date="2025-09" db="UniProtKB">
        <authorList>
            <consortium name="Ensembl"/>
        </authorList>
    </citation>
    <scope>IDENTIFICATION</scope>
</reference>
<dbReference type="GO" id="GO:0006629">
    <property type="term" value="P:lipid metabolic process"/>
    <property type="evidence" value="ECO:0007669"/>
    <property type="project" value="UniProtKB-KW"/>
</dbReference>
<dbReference type="AlphaFoldDB" id="A0A3P8QQL8"/>
<evidence type="ECO:0000256" key="7">
    <source>
        <dbReference type="ARBA" id="ARBA00022968"/>
    </source>
</evidence>
<evidence type="ECO:0000256" key="10">
    <source>
        <dbReference type="ARBA" id="ARBA00023098"/>
    </source>
</evidence>
<protein>
    <recommendedName>
        <fullName evidence="13">Hexosyltransferase</fullName>
        <ecNumber evidence="13">2.4.1.-</ecNumber>
    </recommendedName>
</protein>
<dbReference type="Ensembl" id="ENSACLT00000032049.2">
    <property type="protein sequence ID" value="ENSACLP00000031314.2"/>
    <property type="gene ID" value="ENSACLG00000021224.2"/>
</dbReference>
<reference evidence="14 15" key="1">
    <citation type="submission" date="2018-05" db="EMBL/GenBank/DDBJ databases">
        <authorList>
            <person name="Datahose"/>
        </authorList>
    </citation>
    <scope>NUCLEOTIDE SEQUENCE</scope>
</reference>
<dbReference type="Pfam" id="PF01762">
    <property type="entry name" value="Galactosyl_T"/>
    <property type="match status" value="1"/>
</dbReference>
<keyword evidence="6 13" id="KW-0812">Transmembrane</keyword>
<keyword evidence="11 13" id="KW-0472">Membrane</keyword>
<evidence type="ECO:0000256" key="13">
    <source>
        <dbReference type="RuleBase" id="RU363063"/>
    </source>
</evidence>
<evidence type="ECO:0000256" key="12">
    <source>
        <dbReference type="ARBA" id="ARBA00023180"/>
    </source>
</evidence>
<dbReference type="FunFam" id="3.90.550.50:FF:000001">
    <property type="entry name" value="Hexosyltransferase"/>
    <property type="match status" value="1"/>
</dbReference>
<evidence type="ECO:0000256" key="8">
    <source>
        <dbReference type="ARBA" id="ARBA00022989"/>
    </source>
</evidence>